<sequence>HDCTAPAFVQGFWATKVNKIKDFIEQKCVRNMTDAAQTAIETCVQKQMSDSTFKIADIMKDCKFDNGLCILDLTCEESIIILLIQSPSKANHNEHDTELMIVRIKKDGNYRPNLVHWFCI</sequence>
<name>A0A915IGE4_ROMCU</name>
<reference evidence="2" key="1">
    <citation type="submission" date="2022-11" db="UniProtKB">
        <authorList>
            <consortium name="WormBaseParasite"/>
        </authorList>
    </citation>
    <scope>IDENTIFICATION</scope>
</reference>
<accession>A0A915IGE4</accession>
<proteinExistence type="predicted"/>
<protein>
    <submittedName>
        <fullName evidence="2">Uncharacterized protein</fullName>
    </submittedName>
</protein>
<evidence type="ECO:0000313" key="1">
    <source>
        <dbReference type="Proteomes" id="UP000887565"/>
    </source>
</evidence>
<dbReference type="Proteomes" id="UP000887565">
    <property type="component" value="Unplaced"/>
</dbReference>
<dbReference type="WBParaSite" id="nRc.2.0.1.t12341-RA">
    <property type="protein sequence ID" value="nRc.2.0.1.t12341-RA"/>
    <property type="gene ID" value="nRc.2.0.1.g12341"/>
</dbReference>
<organism evidence="1 2">
    <name type="scientific">Romanomermis culicivorax</name>
    <name type="common">Nematode worm</name>
    <dbReference type="NCBI Taxonomy" id="13658"/>
    <lineage>
        <taxon>Eukaryota</taxon>
        <taxon>Metazoa</taxon>
        <taxon>Ecdysozoa</taxon>
        <taxon>Nematoda</taxon>
        <taxon>Enoplea</taxon>
        <taxon>Dorylaimia</taxon>
        <taxon>Mermithida</taxon>
        <taxon>Mermithoidea</taxon>
        <taxon>Mermithidae</taxon>
        <taxon>Romanomermis</taxon>
    </lineage>
</organism>
<dbReference type="AlphaFoldDB" id="A0A915IGE4"/>
<evidence type="ECO:0000313" key="2">
    <source>
        <dbReference type="WBParaSite" id="nRc.2.0.1.t12341-RA"/>
    </source>
</evidence>
<keyword evidence="1" id="KW-1185">Reference proteome</keyword>